<proteinExistence type="predicted"/>
<dbReference type="Gene3D" id="1.25.40.20">
    <property type="entry name" value="Ankyrin repeat-containing domain"/>
    <property type="match status" value="1"/>
</dbReference>
<dbReference type="EMBL" id="AP024483">
    <property type="protein sequence ID" value="BCS82963.1"/>
    <property type="molecule type" value="Genomic_DNA"/>
</dbReference>
<organism evidence="1 2">
    <name type="scientific">Cotonvirus japonicus</name>
    <dbReference type="NCBI Taxonomy" id="2811091"/>
    <lineage>
        <taxon>Viruses</taxon>
        <taxon>Varidnaviria</taxon>
        <taxon>Bamfordvirae</taxon>
        <taxon>Nucleocytoviricota</taxon>
        <taxon>Megaviricetes</taxon>
        <taxon>Imitervirales</taxon>
        <taxon>Mimiviridae</taxon>
        <taxon>Megamimivirinae</taxon>
        <taxon>Cotonvirus</taxon>
        <taxon>Cotonvirus japonicum</taxon>
    </lineage>
</organism>
<keyword evidence="2" id="KW-1185">Reference proteome</keyword>
<dbReference type="RefSeq" id="YP_010841571.1">
    <property type="nucleotide sequence ID" value="NC_079139.1"/>
</dbReference>
<protein>
    <submittedName>
        <fullName evidence="1">Ankyrin repeat protein</fullName>
    </submittedName>
</protein>
<dbReference type="InterPro" id="IPR036770">
    <property type="entry name" value="Ankyrin_rpt-contain_sf"/>
</dbReference>
<dbReference type="Proteomes" id="UP001321479">
    <property type="component" value="Segment"/>
</dbReference>
<dbReference type="GeneID" id="80558168"/>
<evidence type="ECO:0000313" key="2">
    <source>
        <dbReference type="Proteomes" id="UP001321479"/>
    </source>
</evidence>
<reference evidence="1 2" key="1">
    <citation type="submission" date="2021-02" db="EMBL/GenBank/DDBJ databases">
        <title>Cotonvirus japonicus, which uses Golgi apparatus of host cells for its virion factory, phylogenetically links tailed tupanvirus and icosahedral mimivirus.</title>
        <authorList>
            <person name="Takahashi H."/>
            <person name="Fukaya S."/>
            <person name="Song C."/>
            <person name="Murata K."/>
            <person name="Takemura M."/>
        </authorList>
    </citation>
    <scope>NUCLEOTIDE SEQUENCE [LARGE SCALE GENOMIC DNA]</scope>
</reference>
<name>A0ABM7NS25_9VIRU</name>
<evidence type="ECO:0000313" key="1">
    <source>
        <dbReference type="EMBL" id="BCS82963.1"/>
    </source>
</evidence>
<sequence>MFDPIKNTYDIDNIIEWLFDKSFDQLTINSKEIYVLPFEMIISKTFKNSMIHDNIANLSKKSINIIQTYLTNDNFINKFLLTKIKKKLHVAIIVNDMIQVEYLISIGYNIDYNCLKLAVINNKIDVLKFLLDSFHKKIDPDLLAICGEFNREEIYFYLRSKNLFPNLSVYYKASIGNNLSIIKEISSQITANKKVIENIFKMNHTDIIKYILCEIEIQNLKFDENLIIYPIENNNQEILNVLENKFKISWHCELYYSALLSGNMDMIYFLENKLFHEHGDIHENHILDTSRTKKGRSSLLIEDIIYQVGDKKYFSHTLNYAIQSNSLEVVKYIYNKKYGLTTSNFITAIKQSTIEILDFLCDSFLHNPHSRIEEKNFYKKTLPQYILHYFGTNSYIKNKIAKAKILVDYGLLDLSYTKKFNVDFYKKESVHLQLIAEKIQLMENEIYDIDHVMNYQIFFVPIKGYKLNYRLITVVRLCLELKHHDILKEIFSMKLNVVDRQFAIDCLYLFGNIDQIKLFHPFIKILPSQQIIMEIMCRCEINKLCYLNNANLLLQEDIDKLYSLSVGIDDIIINAFFAKLTNKIPTIKNIITTKKISTINNWLLLNKDFDRSSLNKNLVKDFLCLDNIETLNLLDLQKIPNFDKWKTELVEWCIDQDLIETSKFITDI</sequence>
<dbReference type="SUPFAM" id="SSF48403">
    <property type="entry name" value="Ankyrin repeat"/>
    <property type="match status" value="1"/>
</dbReference>
<accession>A0ABM7NS25</accession>